<dbReference type="PANTHER" id="PTHR24421:SF10">
    <property type="entry name" value="NITRATE_NITRITE SENSOR PROTEIN NARQ"/>
    <property type="match status" value="1"/>
</dbReference>
<keyword evidence="9" id="KW-0812">Transmembrane</keyword>
<evidence type="ECO:0000256" key="8">
    <source>
        <dbReference type="ARBA" id="ARBA00023012"/>
    </source>
</evidence>
<sequence>MRESWRALWREPRPDDAPARVWRDWVLVAGFSIAALLEGILAPDVPWRPFAMVLAIGLTPTLLWRRTHPLAMIVVGFGVVTVVQLVAVWFGRQEVGLASMLYFLVLVYAVTRWGSGREVVIGLAVVMAVATTSIVTTPSTLGDVIGGYAVLALAAGSGAILRYRTTANRRQLEQIRSEERVGLARDLHDVVAHHVSAIAVQAQMGRTVGARDPAVALEALASIEDEASRTLAQMRAMVGVLRAGTPAEYAPVGGVAALSSLAQPDGRPAVVVHVDGDASALPATVDQAVFRLAQESLTNARRHAREATRIEIDVTVEPDHARVRVRDDGTADPLWQPGYGIVGMTERAEMLGGTLAAGPAEGGGWLVAAELPLRSGA</sequence>
<dbReference type="GO" id="GO:0016020">
    <property type="term" value="C:membrane"/>
    <property type="evidence" value="ECO:0007669"/>
    <property type="project" value="InterPro"/>
</dbReference>
<accession>A0A6L6XUN3</accession>
<keyword evidence="9" id="KW-1133">Transmembrane helix</keyword>
<dbReference type="SUPFAM" id="SSF55874">
    <property type="entry name" value="ATPase domain of HSP90 chaperone/DNA topoisomerase II/histidine kinase"/>
    <property type="match status" value="1"/>
</dbReference>
<keyword evidence="5" id="KW-0547">Nucleotide-binding</keyword>
<protein>
    <recommendedName>
        <fullName evidence="2">histidine kinase</fullName>
        <ecNumber evidence="2">2.7.13.3</ecNumber>
    </recommendedName>
</protein>
<evidence type="ECO:0000313" key="14">
    <source>
        <dbReference type="Proteomes" id="UP000473525"/>
    </source>
</evidence>
<comment type="caution">
    <text evidence="13">The sequence shown here is derived from an EMBL/GenBank/DDBJ whole genome shotgun (WGS) entry which is preliminary data.</text>
</comment>
<name>A0A6L6XUN3_9ACTN</name>
<comment type="catalytic activity">
    <reaction evidence="1">
        <text>ATP + protein L-histidine = ADP + protein N-phospho-L-histidine.</text>
        <dbReference type="EC" id="2.7.13.3"/>
    </reaction>
</comment>
<dbReference type="Pfam" id="PF07730">
    <property type="entry name" value="HisKA_3"/>
    <property type="match status" value="1"/>
</dbReference>
<feature type="transmembrane region" description="Helical" evidence="9">
    <location>
        <begin position="120"/>
        <end position="139"/>
    </location>
</feature>
<feature type="transmembrane region" description="Helical" evidence="9">
    <location>
        <begin position="21"/>
        <end position="41"/>
    </location>
</feature>
<dbReference type="InterPro" id="IPR011712">
    <property type="entry name" value="Sig_transdc_His_kin_sub3_dim/P"/>
</dbReference>
<feature type="transmembrane region" description="Helical" evidence="9">
    <location>
        <begin position="145"/>
        <end position="163"/>
    </location>
</feature>
<keyword evidence="4" id="KW-0808">Transferase</keyword>
<dbReference type="Pfam" id="PF23539">
    <property type="entry name" value="DUF7134"/>
    <property type="match status" value="1"/>
</dbReference>
<keyword evidence="6 13" id="KW-0418">Kinase</keyword>
<gene>
    <name evidence="13" type="ORF">GON03_16405</name>
</gene>
<dbReference type="Pfam" id="PF02518">
    <property type="entry name" value="HATPase_c"/>
    <property type="match status" value="1"/>
</dbReference>
<dbReference type="Proteomes" id="UP000473525">
    <property type="component" value="Unassembled WGS sequence"/>
</dbReference>
<dbReference type="EC" id="2.7.13.3" evidence="2"/>
<dbReference type="Gene3D" id="1.20.5.1930">
    <property type="match status" value="1"/>
</dbReference>
<evidence type="ECO:0000256" key="2">
    <source>
        <dbReference type="ARBA" id="ARBA00012438"/>
    </source>
</evidence>
<keyword evidence="7" id="KW-0067">ATP-binding</keyword>
<dbReference type="PANTHER" id="PTHR24421">
    <property type="entry name" value="NITRATE/NITRITE SENSOR PROTEIN NARX-RELATED"/>
    <property type="match status" value="1"/>
</dbReference>
<dbReference type="GO" id="GO:0046983">
    <property type="term" value="F:protein dimerization activity"/>
    <property type="evidence" value="ECO:0007669"/>
    <property type="project" value="InterPro"/>
</dbReference>
<evidence type="ECO:0000256" key="1">
    <source>
        <dbReference type="ARBA" id="ARBA00000085"/>
    </source>
</evidence>
<dbReference type="InterPro" id="IPR055558">
    <property type="entry name" value="DUF7134"/>
</dbReference>
<evidence type="ECO:0000256" key="7">
    <source>
        <dbReference type="ARBA" id="ARBA00022840"/>
    </source>
</evidence>
<evidence type="ECO:0000256" key="6">
    <source>
        <dbReference type="ARBA" id="ARBA00022777"/>
    </source>
</evidence>
<feature type="transmembrane region" description="Helical" evidence="9">
    <location>
        <begin position="47"/>
        <end position="64"/>
    </location>
</feature>
<dbReference type="GO" id="GO:0005524">
    <property type="term" value="F:ATP binding"/>
    <property type="evidence" value="ECO:0007669"/>
    <property type="project" value="UniProtKB-KW"/>
</dbReference>
<dbReference type="CDD" id="cd16917">
    <property type="entry name" value="HATPase_UhpB-NarQ-NarX-like"/>
    <property type="match status" value="1"/>
</dbReference>
<keyword evidence="8" id="KW-0902">Two-component regulatory system</keyword>
<feature type="domain" description="Signal transduction histidine kinase subgroup 3 dimerisation and phosphoacceptor" evidence="11">
    <location>
        <begin position="179"/>
        <end position="244"/>
    </location>
</feature>
<evidence type="ECO:0000259" key="12">
    <source>
        <dbReference type="Pfam" id="PF23539"/>
    </source>
</evidence>
<dbReference type="InterPro" id="IPR036890">
    <property type="entry name" value="HATPase_C_sf"/>
</dbReference>
<dbReference type="Gene3D" id="3.30.565.10">
    <property type="entry name" value="Histidine kinase-like ATPase, C-terminal domain"/>
    <property type="match status" value="1"/>
</dbReference>
<feature type="transmembrane region" description="Helical" evidence="9">
    <location>
        <begin position="96"/>
        <end position="113"/>
    </location>
</feature>
<dbReference type="InterPro" id="IPR003594">
    <property type="entry name" value="HATPase_dom"/>
</dbReference>
<evidence type="ECO:0000259" key="11">
    <source>
        <dbReference type="Pfam" id="PF07730"/>
    </source>
</evidence>
<evidence type="ECO:0000256" key="5">
    <source>
        <dbReference type="ARBA" id="ARBA00022741"/>
    </source>
</evidence>
<keyword evidence="14" id="KW-1185">Reference proteome</keyword>
<dbReference type="AlphaFoldDB" id="A0A6L6XUN3"/>
<dbReference type="InterPro" id="IPR050482">
    <property type="entry name" value="Sensor_HK_TwoCompSys"/>
</dbReference>
<proteinExistence type="predicted"/>
<evidence type="ECO:0000256" key="9">
    <source>
        <dbReference type="SAM" id="Phobius"/>
    </source>
</evidence>
<reference evidence="13 14" key="1">
    <citation type="submission" date="2019-12" db="EMBL/GenBank/DDBJ databases">
        <authorList>
            <person name="Huq M.A."/>
        </authorList>
    </citation>
    <scope>NUCLEOTIDE SEQUENCE [LARGE SCALE GENOMIC DNA]</scope>
    <source>
        <strain evidence="13 14">MAH-18</strain>
    </source>
</reference>
<evidence type="ECO:0000256" key="4">
    <source>
        <dbReference type="ARBA" id="ARBA00022679"/>
    </source>
</evidence>
<keyword evidence="9" id="KW-0472">Membrane</keyword>
<organism evidence="13 14">
    <name type="scientific">Nocardioides agri</name>
    <dbReference type="NCBI Taxonomy" id="2682843"/>
    <lineage>
        <taxon>Bacteria</taxon>
        <taxon>Bacillati</taxon>
        <taxon>Actinomycetota</taxon>
        <taxon>Actinomycetes</taxon>
        <taxon>Propionibacteriales</taxon>
        <taxon>Nocardioidaceae</taxon>
        <taxon>Nocardioides</taxon>
    </lineage>
</organism>
<feature type="domain" description="Histidine kinase/HSP90-like ATPase" evidence="10">
    <location>
        <begin position="287"/>
        <end position="374"/>
    </location>
</feature>
<dbReference type="GO" id="GO:0000155">
    <property type="term" value="F:phosphorelay sensor kinase activity"/>
    <property type="evidence" value="ECO:0007669"/>
    <property type="project" value="InterPro"/>
</dbReference>
<feature type="transmembrane region" description="Helical" evidence="9">
    <location>
        <begin position="71"/>
        <end position="90"/>
    </location>
</feature>
<feature type="domain" description="DUF7134" evidence="12">
    <location>
        <begin position="24"/>
        <end position="153"/>
    </location>
</feature>
<dbReference type="EMBL" id="WSEK01000004">
    <property type="protein sequence ID" value="MVQ50768.1"/>
    <property type="molecule type" value="Genomic_DNA"/>
</dbReference>
<evidence type="ECO:0000256" key="3">
    <source>
        <dbReference type="ARBA" id="ARBA00022553"/>
    </source>
</evidence>
<keyword evidence="3" id="KW-0597">Phosphoprotein</keyword>
<evidence type="ECO:0000259" key="10">
    <source>
        <dbReference type="Pfam" id="PF02518"/>
    </source>
</evidence>
<evidence type="ECO:0000313" key="13">
    <source>
        <dbReference type="EMBL" id="MVQ50768.1"/>
    </source>
</evidence>